<feature type="compositionally biased region" description="Polar residues" evidence="5">
    <location>
        <begin position="322"/>
        <end position="332"/>
    </location>
</feature>
<feature type="region of interest" description="Disordered" evidence="5">
    <location>
        <begin position="268"/>
        <end position="508"/>
    </location>
</feature>
<dbReference type="InterPro" id="IPR003689">
    <property type="entry name" value="ZIP"/>
</dbReference>
<protein>
    <recommendedName>
        <fullName evidence="9">Zinc/iron permease</fullName>
    </recommendedName>
</protein>
<feature type="region of interest" description="Disordered" evidence="5">
    <location>
        <begin position="168"/>
        <end position="250"/>
    </location>
</feature>
<dbReference type="EMBL" id="JAAAUQ010000420">
    <property type="protein sequence ID" value="KAF9150408.1"/>
    <property type="molecule type" value="Genomic_DNA"/>
</dbReference>
<feature type="compositionally biased region" description="Basic and acidic residues" evidence="5">
    <location>
        <begin position="359"/>
        <end position="370"/>
    </location>
</feature>
<feature type="compositionally biased region" description="Basic residues" evidence="5">
    <location>
        <begin position="282"/>
        <end position="291"/>
    </location>
</feature>
<evidence type="ECO:0000256" key="1">
    <source>
        <dbReference type="ARBA" id="ARBA00004141"/>
    </source>
</evidence>
<evidence type="ECO:0000256" key="6">
    <source>
        <dbReference type="SAM" id="Phobius"/>
    </source>
</evidence>
<feature type="transmembrane region" description="Helical" evidence="6">
    <location>
        <begin position="664"/>
        <end position="683"/>
    </location>
</feature>
<feature type="transmembrane region" description="Helical" evidence="6">
    <location>
        <begin position="56"/>
        <end position="77"/>
    </location>
</feature>
<dbReference type="GO" id="GO:0016020">
    <property type="term" value="C:membrane"/>
    <property type="evidence" value="ECO:0007669"/>
    <property type="project" value="UniProtKB-SubCell"/>
</dbReference>
<dbReference type="OrthoDB" id="262547at2759"/>
<feature type="transmembrane region" description="Helical" evidence="6">
    <location>
        <begin position="16"/>
        <end position="36"/>
    </location>
</feature>
<keyword evidence="2 6" id="KW-0812">Transmembrane</keyword>
<sequence length="689" mass="74817">MSILTTTGNGGDDYRAWVFTFASALACVLGAGLIFIDTIVKTVLRRDVRILQNHKFLAGSLGLGSGVMIFSSFYNLLPEAKEQLSSDLSIFAGHADAFLMLFYFSGVGVMALIHWIMHRFESPSSTSPGIENTRAIQQFMQREAAAATAGKAGGGYNSSSASLLPQFSTRTTTTPSTSESTALHGQRHGHGRMGSGAGGPTTGGAASSSTTVTPHPNHNHKCEGCILEDSDEEDRERIDETEEERYNDSEYVDDEVASLLNNAFLQIGKTPNSRMDDDTPHQHMRRHRNRNRNGIPAYDDDEDHTDDSDEDGDDDHSIEVVVTNQKDNVLNRSQDRNAAAADRSNSDLDLGLDLDDIEDGRPGLHGREKSWSAQKPFAPANKKKKAAAAAVATGGGGHAGRKHRRHNQGKECHLGHTLDHSKNKNVASQQTPPSSGGSGRRFFLPYHHHHHQEQPHQQRQPLSYGSISPNGVTSNNTLPRSSEQQATHLRRTSFPRLKGVSSSSSNRMVYSSHDNLDHAIADDREHADLTEIGIQTAFTIAIHKFPEGLITFLSTTADPCLGRSVFMAIAVHNLIEGYLIAFPLYIGLHSRSKAFALAAALGGLSQPLGAILGWFILRKVESMGWQVSATGCIYALVAGMMSSIVVNGMWPQAVKCVGRNPTKVVQYCFFAGIAIMGICQAVMGSQCDF</sequence>
<evidence type="ECO:0000313" key="8">
    <source>
        <dbReference type="Proteomes" id="UP000748756"/>
    </source>
</evidence>
<proteinExistence type="predicted"/>
<feature type="compositionally biased region" description="Gly residues" evidence="5">
    <location>
        <begin position="192"/>
        <end position="202"/>
    </location>
</feature>
<feature type="compositionally biased region" description="Basic and acidic residues" evidence="5">
    <location>
        <begin position="408"/>
        <end position="422"/>
    </location>
</feature>
<evidence type="ECO:0000256" key="5">
    <source>
        <dbReference type="SAM" id="MobiDB-lite"/>
    </source>
</evidence>
<keyword evidence="3 6" id="KW-1133">Transmembrane helix</keyword>
<feature type="transmembrane region" description="Helical" evidence="6">
    <location>
        <begin position="624"/>
        <end position="644"/>
    </location>
</feature>
<gene>
    <name evidence="7" type="ORF">BG015_007787</name>
</gene>
<feature type="compositionally biased region" description="Acidic residues" evidence="5">
    <location>
        <begin position="226"/>
        <end position="250"/>
    </location>
</feature>
<reference evidence="7" key="1">
    <citation type="journal article" date="2020" name="Fungal Divers.">
        <title>Resolving the Mortierellaceae phylogeny through synthesis of multi-gene phylogenetics and phylogenomics.</title>
        <authorList>
            <person name="Vandepol N."/>
            <person name="Liber J."/>
            <person name="Desiro A."/>
            <person name="Na H."/>
            <person name="Kennedy M."/>
            <person name="Barry K."/>
            <person name="Grigoriev I.V."/>
            <person name="Miller A.N."/>
            <person name="O'Donnell K."/>
            <person name="Stajich J.E."/>
            <person name="Bonito G."/>
        </authorList>
    </citation>
    <scope>NUCLEOTIDE SEQUENCE</scope>
    <source>
        <strain evidence="7">NRRL 6426</strain>
    </source>
</reference>
<organism evidence="7 8">
    <name type="scientific">Linnemannia schmuckeri</name>
    <dbReference type="NCBI Taxonomy" id="64567"/>
    <lineage>
        <taxon>Eukaryota</taxon>
        <taxon>Fungi</taxon>
        <taxon>Fungi incertae sedis</taxon>
        <taxon>Mucoromycota</taxon>
        <taxon>Mortierellomycotina</taxon>
        <taxon>Mortierellomycetes</taxon>
        <taxon>Mortierellales</taxon>
        <taxon>Mortierellaceae</taxon>
        <taxon>Linnemannia</taxon>
    </lineage>
</organism>
<accession>A0A9P5RYJ7</accession>
<dbReference type="Pfam" id="PF02535">
    <property type="entry name" value="Zip"/>
    <property type="match status" value="1"/>
</dbReference>
<evidence type="ECO:0000256" key="2">
    <source>
        <dbReference type="ARBA" id="ARBA00022692"/>
    </source>
</evidence>
<feature type="transmembrane region" description="Helical" evidence="6">
    <location>
        <begin position="97"/>
        <end position="117"/>
    </location>
</feature>
<evidence type="ECO:0000256" key="4">
    <source>
        <dbReference type="ARBA" id="ARBA00023136"/>
    </source>
</evidence>
<evidence type="ECO:0000256" key="3">
    <source>
        <dbReference type="ARBA" id="ARBA00022989"/>
    </source>
</evidence>
<keyword evidence="8" id="KW-1185">Reference proteome</keyword>
<dbReference type="AlphaFoldDB" id="A0A9P5RYJ7"/>
<dbReference type="GO" id="GO:0005385">
    <property type="term" value="F:zinc ion transmembrane transporter activity"/>
    <property type="evidence" value="ECO:0007669"/>
    <property type="project" value="TreeGrafter"/>
</dbReference>
<dbReference type="Proteomes" id="UP000748756">
    <property type="component" value="Unassembled WGS sequence"/>
</dbReference>
<feature type="compositionally biased region" description="Low complexity" evidence="5">
    <location>
        <begin position="168"/>
        <end position="181"/>
    </location>
</feature>
<dbReference type="PANTHER" id="PTHR11040">
    <property type="entry name" value="ZINC/IRON TRANSPORTER"/>
    <property type="match status" value="1"/>
</dbReference>
<evidence type="ECO:0000313" key="7">
    <source>
        <dbReference type="EMBL" id="KAF9150408.1"/>
    </source>
</evidence>
<feature type="compositionally biased region" description="Acidic residues" evidence="5">
    <location>
        <begin position="298"/>
        <end position="316"/>
    </location>
</feature>
<feature type="compositionally biased region" description="Polar residues" evidence="5">
    <location>
        <begin position="424"/>
        <end position="433"/>
    </location>
</feature>
<keyword evidence="4 6" id="KW-0472">Membrane</keyword>
<evidence type="ECO:0008006" key="9">
    <source>
        <dbReference type="Google" id="ProtNLM"/>
    </source>
</evidence>
<name>A0A9P5RYJ7_9FUNG</name>
<feature type="compositionally biased region" description="Polar residues" evidence="5">
    <location>
        <begin position="461"/>
        <end position="487"/>
    </location>
</feature>
<dbReference type="PANTHER" id="PTHR11040:SF210">
    <property type="entry name" value="ZINC-REGULATED TRANSPORTER 3"/>
    <property type="match status" value="1"/>
</dbReference>
<feature type="transmembrane region" description="Helical" evidence="6">
    <location>
        <begin position="594"/>
        <end position="617"/>
    </location>
</feature>
<comment type="caution">
    <text evidence="7">The sequence shown here is derived from an EMBL/GenBank/DDBJ whole genome shotgun (WGS) entry which is preliminary data.</text>
</comment>
<feature type="transmembrane region" description="Helical" evidence="6">
    <location>
        <begin position="565"/>
        <end position="588"/>
    </location>
</feature>
<comment type="subcellular location">
    <subcellularLocation>
        <location evidence="1">Membrane</location>
        <topology evidence="1">Multi-pass membrane protein</topology>
    </subcellularLocation>
</comment>